<dbReference type="AlphaFoldDB" id="A0A4T0X2M0"/>
<dbReference type="EMBL" id="SELW01000326">
    <property type="protein sequence ID" value="TID29287.1"/>
    <property type="molecule type" value="Genomic_DNA"/>
</dbReference>
<protein>
    <submittedName>
        <fullName evidence="3">Uncharacterized protein</fullName>
    </submittedName>
</protein>
<feature type="compositionally biased region" description="Polar residues" evidence="1">
    <location>
        <begin position="344"/>
        <end position="362"/>
    </location>
</feature>
<evidence type="ECO:0000313" key="3">
    <source>
        <dbReference type="EMBL" id="TID29287.1"/>
    </source>
</evidence>
<feature type="compositionally biased region" description="Low complexity" evidence="1">
    <location>
        <begin position="363"/>
        <end position="381"/>
    </location>
</feature>
<proteinExistence type="predicted"/>
<feature type="transmembrane region" description="Helical" evidence="2">
    <location>
        <begin position="44"/>
        <end position="67"/>
    </location>
</feature>
<comment type="caution">
    <text evidence="3">The sequence shown here is derived from an EMBL/GenBank/DDBJ whole genome shotgun (WGS) entry which is preliminary data.</text>
</comment>
<evidence type="ECO:0000256" key="2">
    <source>
        <dbReference type="SAM" id="Phobius"/>
    </source>
</evidence>
<feature type="compositionally biased region" description="Polar residues" evidence="1">
    <location>
        <begin position="313"/>
        <end position="329"/>
    </location>
</feature>
<dbReference type="Proteomes" id="UP000307173">
    <property type="component" value="Unassembled WGS sequence"/>
</dbReference>
<feature type="region of interest" description="Disordered" evidence="1">
    <location>
        <begin position="313"/>
        <end position="397"/>
    </location>
</feature>
<feature type="compositionally biased region" description="Polar residues" evidence="1">
    <location>
        <begin position="195"/>
        <end position="205"/>
    </location>
</feature>
<keyword evidence="2" id="KW-1133">Transmembrane helix</keyword>
<accession>A0A4T0X2M0</accession>
<keyword evidence="4" id="KW-1185">Reference proteome</keyword>
<keyword evidence="2" id="KW-0472">Membrane</keyword>
<feature type="region of interest" description="Disordered" evidence="1">
    <location>
        <begin position="167"/>
        <end position="219"/>
    </location>
</feature>
<evidence type="ECO:0000256" key="1">
    <source>
        <dbReference type="SAM" id="MobiDB-lite"/>
    </source>
</evidence>
<gene>
    <name evidence="3" type="ORF">CANINC_002083</name>
</gene>
<name>A0A4T0X2M0_9ASCO</name>
<dbReference type="OrthoDB" id="3998070at2759"/>
<feature type="compositionally biased region" description="Low complexity" evidence="1">
    <location>
        <begin position="176"/>
        <end position="194"/>
    </location>
</feature>
<feature type="compositionally biased region" description="Polar residues" evidence="1">
    <location>
        <begin position="382"/>
        <end position="397"/>
    </location>
</feature>
<organism evidence="3 4">
    <name type="scientific">Pichia inconspicua</name>
    <dbReference type="NCBI Taxonomy" id="52247"/>
    <lineage>
        <taxon>Eukaryota</taxon>
        <taxon>Fungi</taxon>
        <taxon>Dikarya</taxon>
        <taxon>Ascomycota</taxon>
        <taxon>Saccharomycotina</taxon>
        <taxon>Pichiomycetes</taxon>
        <taxon>Pichiales</taxon>
        <taxon>Pichiaceae</taxon>
        <taxon>Pichia</taxon>
    </lineage>
</organism>
<evidence type="ECO:0000313" key="4">
    <source>
        <dbReference type="Proteomes" id="UP000307173"/>
    </source>
</evidence>
<sequence length="397" mass="43836">MYSTTTTATLVLESAVVKHAEGFNVEIPSAKENPFISIPKAKQGTLYIIIFPIIAGIIVLYLLGALIKKLKANRQAKKVEPFDRDYEFCDYITENFEGHDDRTLNPFGGELFVGSTSFVKRHHKNSSVDLISQYRRSLDFLTGSKEQNLADIHKKAESRGSILQLNFNEQPRLKPNSESSSEVVSNESPVSYSVTNTPNITANQINDNSSASNSKTSDTSTTFYSIAEPQKTASAITINNHNKIQQHHTRTPSSLALDEFISTGVLPVLNQTPNNIPSKISSSSVIESHSMFENNDNVTYNIPVSSSTIRQAQAVQRSPSPQRQRIYMQSISSRTSSRASSRSPMRNQLSPTRGDNSPSRNGRSPTRTSDNSPSRSSLRSLINDSTINSSKNPFSNV</sequence>
<reference evidence="3 4" key="1">
    <citation type="journal article" date="2019" name="Front. Genet.">
        <title>Whole-Genome Sequencing of the Opportunistic Yeast Pathogen Candida inconspicua Uncovers Its Hybrid Origin.</title>
        <authorList>
            <person name="Mixao V."/>
            <person name="Hansen A.P."/>
            <person name="Saus E."/>
            <person name="Boekhout T."/>
            <person name="Lass-Florl C."/>
            <person name="Gabaldon T."/>
        </authorList>
    </citation>
    <scope>NUCLEOTIDE SEQUENCE [LARGE SCALE GENOMIC DNA]</scope>
    <source>
        <strain evidence="3 4">CBS 180</strain>
    </source>
</reference>
<feature type="compositionally biased region" description="Low complexity" evidence="1">
    <location>
        <begin position="330"/>
        <end position="343"/>
    </location>
</feature>
<feature type="compositionally biased region" description="Low complexity" evidence="1">
    <location>
        <begin position="206"/>
        <end position="219"/>
    </location>
</feature>
<keyword evidence="2" id="KW-0812">Transmembrane</keyword>